<dbReference type="SMART" id="SM00421">
    <property type="entry name" value="HTH_LUXR"/>
    <property type="match status" value="1"/>
</dbReference>
<gene>
    <name evidence="5" type="ORF">AAME72_04190</name>
</gene>
<feature type="domain" description="HTH luxR-type" evidence="4">
    <location>
        <begin position="793"/>
        <end position="854"/>
    </location>
</feature>
<sequence>MFAGRSEELDLAAALVAAGTSVDVVGARASGRTAFLRQLANRLGDDGWAAITIRGVASLREQPFAAMHLAGVGAPSDVRGTSTLQVTAGALLDRAERPRSVLFIDDWDDLDETSWGVAESVRRATGLPMVRTRLQGRAARHTPTGLTASNLDPVIVVEMTPMRFEELEEVVEGVLGGPAESGTMSRLYSKSGGSIGLALSMAEVALREGRIQRDEEGRWAAVRDLWSPALSAMMEVHLENIGPAARDALETIALVGVADLETVRRLVDWDALEQLEERSMITLVPSGDRQLVTVIPPLLVEFFRHQPVAVRRVRITELIIDRLGTSDTIGAILAYEAAVHRPQAENDAILARLLRERDRARRIVTAAEWTADPSPATAVRFVSTLLDAEPADPAIAEVMTKTDAHIGEAADRAEFAVLRARWTAYIVGDVDAALASLESQSEGMGDYAPLLQAERVAIVAQTGGDHAGLGLPDDEAVVDGPVPVHVRVLEVRMLLQLARGEFDAVKQLFARITRIDPEGTSHRARIYAAEADIALGSLDAAVAAMFCGLDEARGQLDVGAIRAYSATIARALVVAGDYEGVDAVLDTVFAAGDPPPVPPPVPMMLFTSAAVVAIRRGNAALGERYANAAAALRFDDGPLPVQAKVMAAAQLRALTDPSAAASMLWELAEREWANGNRYAASYSHLVSLEIEFSEDRAGVAVERVGIIGGRLLVDRLAYVLANHAKDPDALLGVAAELESSGQVGLALSATRTASMLFTDRRQSERAREAIDDERRLLAQSRPRRIHTERFSPTTHALSEREREVARLAIDGLSNPEIAARLVISVRTVESHIHHVMRKLDVSTRQALRFYAGRV</sequence>
<dbReference type="PANTHER" id="PTHR44688:SF16">
    <property type="entry name" value="DNA-BINDING TRANSCRIPTIONAL ACTIVATOR DEVR_DOSR"/>
    <property type="match status" value="1"/>
</dbReference>
<dbReference type="PROSITE" id="PS50043">
    <property type="entry name" value="HTH_LUXR_2"/>
    <property type="match status" value="1"/>
</dbReference>
<dbReference type="SUPFAM" id="SSF52540">
    <property type="entry name" value="P-loop containing nucleoside triphosphate hydrolases"/>
    <property type="match status" value="1"/>
</dbReference>
<dbReference type="GO" id="GO:0006355">
    <property type="term" value="P:regulation of DNA-templated transcription"/>
    <property type="evidence" value="ECO:0007669"/>
    <property type="project" value="InterPro"/>
</dbReference>
<protein>
    <submittedName>
        <fullName evidence="5">LuxR C-terminal-related transcriptional regulator</fullName>
    </submittedName>
</protein>
<keyword evidence="1" id="KW-0805">Transcription regulation</keyword>
<dbReference type="Pfam" id="PF00196">
    <property type="entry name" value="GerE"/>
    <property type="match status" value="1"/>
</dbReference>
<dbReference type="Gene3D" id="1.10.10.10">
    <property type="entry name" value="Winged helix-like DNA-binding domain superfamily/Winged helix DNA-binding domain"/>
    <property type="match status" value="1"/>
</dbReference>
<dbReference type="SUPFAM" id="SSF46894">
    <property type="entry name" value="C-terminal effector domain of the bipartite response regulators"/>
    <property type="match status" value="1"/>
</dbReference>
<dbReference type="RefSeq" id="WP_348788980.1">
    <property type="nucleotide sequence ID" value="NZ_CP157390.1"/>
</dbReference>
<dbReference type="AlphaFoldDB" id="A0AAU7GCB2"/>
<dbReference type="InterPro" id="IPR036388">
    <property type="entry name" value="WH-like_DNA-bd_sf"/>
</dbReference>
<organism evidence="5">
    <name type="scientific">Leifsonia sp. NPDC080035</name>
    <dbReference type="NCBI Taxonomy" id="3143936"/>
    <lineage>
        <taxon>Bacteria</taxon>
        <taxon>Bacillati</taxon>
        <taxon>Actinomycetota</taxon>
        <taxon>Actinomycetes</taxon>
        <taxon>Micrococcales</taxon>
        <taxon>Microbacteriaceae</taxon>
        <taxon>Leifsonia</taxon>
    </lineage>
</organism>
<evidence type="ECO:0000313" key="5">
    <source>
        <dbReference type="EMBL" id="XBM49060.1"/>
    </source>
</evidence>
<dbReference type="PANTHER" id="PTHR44688">
    <property type="entry name" value="DNA-BINDING TRANSCRIPTIONAL ACTIVATOR DEVR_DOSR"/>
    <property type="match status" value="1"/>
</dbReference>
<dbReference type="GO" id="GO:0003677">
    <property type="term" value="F:DNA binding"/>
    <property type="evidence" value="ECO:0007669"/>
    <property type="project" value="UniProtKB-KW"/>
</dbReference>
<dbReference type="CDD" id="cd06170">
    <property type="entry name" value="LuxR_C_like"/>
    <property type="match status" value="1"/>
</dbReference>
<dbReference type="InterPro" id="IPR016032">
    <property type="entry name" value="Sig_transdc_resp-reg_C-effctor"/>
</dbReference>
<name>A0AAU7GCB2_9MICO</name>
<dbReference type="PRINTS" id="PR00038">
    <property type="entry name" value="HTHLUXR"/>
</dbReference>
<keyword evidence="3" id="KW-0804">Transcription</keyword>
<keyword evidence="2" id="KW-0238">DNA-binding</keyword>
<accession>A0AAU7GCB2</accession>
<dbReference type="EMBL" id="CP157390">
    <property type="protein sequence ID" value="XBM49060.1"/>
    <property type="molecule type" value="Genomic_DNA"/>
</dbReference>
<evidence type="ECO:0000256" key="2">
    <source>
        <dbReference type="ARBA" id="ARBA00023125"/>
    </source>
</evidence>
<evidence type="ECO:0000256" key="1">
    <source>
        <dbReference type="ARBA" id="ARBA00023015"/>
    </source>
</evidence>
<dbReference type="PROSITE" id="PS00622">
    <property type="entry name" value="HTH_LUXR_1"/>
    <property type="match status" value="1"/>
</dbReference>
<dbReference type="InterPro" id="IPR000792">
    <property type="entry name" value="Tscrpt_reg_LuxR_C"/>
</dbReference>
<dbReference type="InterPro" id="IPR027417">
    <property type="entry name" value="P-loop_NTPase"/>
</dbReference>
<evidence type="ECO:0000256" key="3">
    <source>
        <dbReference type="ARBA" id="ARBA00023163"/>
    </source>
</evidence>
<evidence type="ECO:0000259" key="4">
    <source>
        <dbReference type="PROSITE" id="PS50043"/>
    </source>
</evidence>
<reference evidence="5" key="1">
    <citation type="submission" date="2024-05" db="EMBL/GenBank/DDBJ databases">
        <title>The Natural Products Discovery Center: Release of the First 8490 Sequenced Strains for Exploring Actinobacteria Biosynthetic Diversity.</title>
        <authorList>
            <person name="Kalkreuter E."/>
            <person name="Kautsar S.A."/>
            <person name="Yang D."/>
            <person name="Bader C.D."/>
            <person name="Teijaro C.N."/>
            <person name="Fluegel L."/>
            <person name="Davis C.M."/>
            <person name="Simpson J.R."/>
            <person name="Lauterbach L."/>
            <person name="Steele A.D."/>
            <person name="Gui C."/>
            <person name="Meng S."/>
            <person name="Li G."/>
            <person name="Viehrig K."/>
            <person name="Ye F."/>
            <person name="Su P."/>
            <person name="Kiefer A.F."/>
            <person name="Nichols A."/>
            <person name="Cepeda A.J."/>
            <person name="Yan W."/>
            <person name="Fan B."/>
            <person name="Jiang Y."/>
            <person name="Adhikari A."/>
            <person name="Zheng C.-J."/>
            <person name="Schuster L."/>
            <person name="Cowan T.M."/>
            <person name="Smanski M.J."/>
            <person name="Chevrette M.G."/>
            <person name="de Carvalho L.P.S."/>
            <person name="Shen B."/>
        </authorList>
    </citation>
    <scope>NUCLEOTIDE SEQUENCE</scope>
    <source>
        <strain evidence="5">NPDC080035</strain>
    </source>
</reference>
<proteinExistence type="predicted"/>